<sequence>MGPELPHTTLVTVQVLQGPSTRVTHVLTATPTYEVVSTLSHQTASSKISMSTGSPTPDRTNPPSDKNGRQTAIAGGVVGSVAGLLLLTSLTVFFMRRRRRGRHEKLPRRGSEKGTMEVVRKQPRDEPHRAHRDEVPDEPLNSHRNEPCPIPRTTSGAGYSPPTRSFVTVDEEHHKIFLNTQHWERPFAQGHGEGIRDSWGPGQLRVVNPDPLSRPATRRMSTETLASFLRKQRTNINAIIFASGNASRASLRHDPHAYVHRSSTATLVPDMQEVDITPSSPPQMTIPKPAMIAPDPLRDKILPPSPTITLTSPTISMSSPPYSRRSTQQYSTPLDLSKFNVEMYEGT</sequence>
<feature type="region of interest" description="Disordered" evidence="1">
    <location>
        <begin position="101"/>
        <end position="162"/>
    </location>
</feature>
<name>A0A6A7BWA8_9PEZI</name>
<protein>
    <recommendedName>
        <fullName evidence="5">Mid2 domain-containing protein</fullName>
    </recommendedName>
</protein>
<dbReference type="OrthoDB" id="3932126at2759"/>
<evidence type="ECO:0000313" key="4">
    <source>
        <dbReference type="Proteomes" id="UP000799421"/>
    </source>
</evidence>
<feature type="region of interest" description="Disordered" evidence="1">
    <location>
        <begin position="38"/>
        <end position="71"/>
    </location>
</feature>
<evidence type="ECO:0000313" key="3">
    <source>
        <dbReference type="EMBL" id="KAF2859500.1"/>
    </source>
</evidence>
<reference evidence="3" key="1">
    <citation type="journal article" date="2020" name="Stud. Mycol.">
        <title>101 Dothideomycetes genomes: a test case for predicting lifestyles and emergence of pathogens.</title>
        <authorList>
            <person name="Haridas S."/>
            <person name="Albert R."/>
            <person name="Binder M."/>
            <person name="Bloem J."/>
            <person name="Labutti K."/>
            <person name="Salamov A."/>
            <person name="Andreopoulos B."/>
            <person name="Baker S."/>
            <person name="Barry K."/>
            <person name="Bills G."/>
            <person name="Bluhm B."/>
            <person name="Cannon C."/>
            <person name="Castanera R."/>
            <person name="Culley D."/>
            <person name="Daum C."/>
            <person name="Ezra D."/>
            <person name="Gonzalez J."/>
            <person name="Henrissat B."/>
            <person name="Kuo A."/>
            <person name="Liang C."/>
            <person name="Lipzen A."/>
            <person name="Lutzoni F."/>
            <person name="Magnuson J."/>
            <person name="Mondo S."/>
            <person name="Nolan M."/>
            <person name="Ohm R."/>
            <person name="Pangilinan J."/>
            <person name="Park H.-J."/>
            <person name="Ramirez L."/>
            <person name="Alfaro M."/>
            <person name="Sun H."/>
            <person name="Tritt A."/>
            <person name="Yoshinaga Y."/>
            <person name="Zwiers L.-H."/>
            <person name="Turgeon B."/>
            <person name="Goodwin S."/>
            <person name="Spatafora J."/>
            <person name="Crous P."/>
            <person name="Grigoriev I."/>
        </authorList>
    </citation>
    <scope>NUCLEOTIDE SEQUENCE</scope>
    <source>
        <strain evidence="3">CBS 480.64</strain>
    </source>
</reference>
<organism evidence="3 4">
    <name type="scientific">Piedraia hortae CBS 480.64</name>
    <dbReference type="NCBI Taxonomy" id="1314780"/>
    <lineage>
        <taxon>Eukaryota</taxon>
        <taxon>Fungi</taxon>
        <taxon>Dikarya</taxon>
        <taxon>Ascomycota</taxon>
        <taxon>Pezizomycotina</taxon>
        <taxon>Dothideomycetes</taxon>
        <taxon>Dothideomycetidae</taxon>
        <taxon>Capnodiales</taxon>
        <taxon>Piedraiaceae</taxon>
        <taxon>Piedraia</taxon>
    </lineage>
</organism>
<proteinExistence type="predicted"/>
<feature type="compositionally biased region" description="Low complexity" evidence="1">
    <location>
        <begin position="307"/>
        <end position="323"/>
    </location>
</feature>
<feature type="compositionally biased region" description="Basic and acidic residues" evidence="1">
    <location>
        <begin position="107"/>
        <end position="146"/>
    </location>
</feature>
<keyword evidence="2" id="KW-1133">Transmembrane helix</keyword>
<keyword evidence="2" id="KW-0812">Transmembrane</keyword>
<evidence type="ECO:0000256" key="1">
    <source>
        <dbReference type="SAM" id="MobiDB-lite"/>
    </source>
</evidence>
<evidence type="ECO:0008006" key="5">
    <source>
        <dbReference type="Google" id="ProtNLM"/>
    </source>
</evidence>
<dbReference type="EMBL" id="MU005992">
    <property type="protein sequence ID" value="KAF2859500.1"/>
    <property type="molecule type" value="Genomic_DNA"/>
</dbReference>
<keyword evidence="4" id="KW-1185">Reference proteome</keyword>
<accession>A0A6A7BWA8</accession>
<feature type="compositionally biased region" description="Polar residues" evidence="1">
    <location>
        <begin position="38"/>
        <end position="64"/>
    </location>
</feature>
<feature type="region of interest" description="Disordered" evidence="1">
    <location>
        <begin position="304"/>
        <end position="330"/>
    </location>
</feature>
<feature type="transmembrane region" description="Helical" evidence="2">
    <location>
        <begin position="72"/>
        <end position="95"/>
    </location>
</feature>
<evidence type="ECO:0000256" key="2">
    <source>
        <dbReference type="SAM" id="Phobius"/>
    </source>
</evidence>
<dbReference type="AlphaFoldDB" id="A0A6A7BWA8"/>
<gene>
    <name evidence="3" type="ORF">K470DRAFT_258836</name>
</gene>
<keyword evidence="2" id="KW-0472">Membrane</keyword>
<dbReference type="Proteomes" id="UP000799421">
    <property type="component" value="Unassembled WGS sequence"/>
</dbReference>
<feature type="compositionally biased region" description="Polar residues" evidence="1">
    <location>
        <begin position="152"/>
        <end position="162"/>
    </location>
</feature>